<dbReference type="PANTHER" id="PTHR43194:SF2">
    <property type="entry name" value="PEROXISOMAL MEMBRANE PROTEIN LPX1"/>
    <property type="match status" value="1"/>
</dbReference>
<keyword evidence="3" id="KW-1185">Reference proteome</keyword>
<name>A0AAD7IPQ2_9AGAR</name>
<gene>
    <name evidence="2" type="ORF">B0H16DRAFT_1692352</name>
</gene>
<dbReference type="PANTHER" id="PTHR43194">
    <property type="entry name" value="HYDROLASE ALPHA/BETA FOLD FAMILY"/>
    <property type="match status" value="1"/>
</dbReference>
<evidence type="ECO:0000313" key="3">
    <source>
        <dbReference type="Proteomes" id="UP001215598"/>
    </source>
</evidence>
<dbReference type="InterPro" id="IPR000073">
    <property type="entry name" value="AB_hydrolase_1"/>
</dbReference>
<dbReference type="PRINTS" id="PR00111">
    <property type="entry name" value="ABHYDROLASE"/>
</dbReference>
<reference evidence="2" key="1">
    <citation type="submission" date="2023-03" db="EMBL/GenBank/DDBJ databases">
        <title>Massive genome expansion in bonnet fungi (Mycena s.s.) driven by repeated elements and novel gene families across ecological guilds.</title>
        <authorList>
            <consortium name="Lawrence Berkeley National Laboratory"/>
            <person name="Harder C.B."/>
            <person name="Miyauchi S."/>
            <person name="Viragh M."/>
            <person name="Kuo A."/>
            <person name="Thoen E."/>
            <person name="Andreopoulos B."/>
            <person name="Lu D."/>
            <person name="Skrede I."/>
            <person name="Drula E."/>
            <person name="Henrissat B."/>
            <person name="Morin E."/>
            <person name="Kohler A."/>
            <person name="Barry K."/>
            <person name="LaButti K."/>
            <person name="Morin E."/>
            <person name="Salamov A."/>
            <person name="Lipzen A."/>
            <person name="Mereny Z."/>
            <person name="Hegedus B."/>
            <person name="Baldrian P."/>
            <person name="Stursova M."/>
            <person name="Weitz H."/>
            <person name="Taylor A."/>
            <person name="Grigoriev I.V."/>
            <person name="Nagy L.G."/>
            <person name="Martin F."/>
            <person name="Kauserud H."/>
        </authorList>
    </citation>
    <scope>NUCLEOTIDE SEQUENCE</scope>
    <source>
        <strain evidence="2">CBHHK182m</strain>
    </source>
</reference>
<proteinExistence type="predicted"/>
<protein>
    <submittedName>
        <fullName evidence="2">Alpha/beta-hydrolase</fullName>
    </submittedName>
</protein>
<evidence type="ECO:0000313" key="2">
    <source>
        <dbReference type="EMBL" id="KAJ7747831.1"/>
    </source>
</evidence>
<dbReference type="SUPFAM" id="SSF53474">
    <property type="entry name" value="alpha/beta-Hydrolases"/>
    <property type="match status" value="1"/>
</dbReference>
<comment type="caution">
    <text evidence="2">The sequence shown here is derived from an EMBL/GenBank/DDBJ whole genome shotgun (WGS) entry which is preliminary data.</text>
</comment>
<dbReference type="InterPro" id="IPR029058">
    <property type="entry name" value="AB_hydrolase_fold"/>
</dbReference>
<evidence type="ECO:0000259" key="1">
    <source>
        <dbReference type="Pfam" id="PF12697"/>
    </source>
</evidence>
<accession>A0AAD7IPQ2</accession>
<feature type="domain" description="AB hydrolase-1" evidence="1">
    <location>
        <begin position="89"/>
        <end position="328"/>
    </location>
</feature>
<dbReference type="Pfam" id="PF12697">
    <property type="entry name" value="Abhydrolase_6"/>
    <property type="match status" value="1"/>
</dbReference>
<dbReference type="AlphaFoldDB" id="A0AAD7IPQ2"/>
<dbReference type="Gene3D" id="3.40.50.1820">
    <property type="entry name" value="alpha/beta hydrolase"/>
    <property type="match status" value="1"/>
</dbReference>
<organism evidence="2 3">
    <name type="scientific">Mycena metata</name>
    <dbReference type="NCBI Taxonomy" id="1033252"/>
    <lineage>
        <taxon>Eukaryota</taxon>
        <taxon>Fungi</taxon>
        <taxon>Dikarya</taxon>
        <taxon>Basidiomycota</taxon>
        <taxon>Agaricomycotina</taxon>
        <taxon>Agaricomycetes</taxon>
        <taxon>Agaricomycetidae</taxon>
        <taxon>Agaricales</taxon>
        <taxon>Marasmiineae</taxon>
        <taxon>Mycenaceae</taxon>
        <taxon>Mycena</taxon>
    </lineage>
</organism>
<dbReference type="EMBL" id="JARKIB010000075">
    <property type="protein sequence ID" value="KAJ7747831.1"/>
    <property type="molecule type" value="Genomic_DNA"/>
</dbReference>
<sequence length="340" mass="37309">MPNASGYLPYLPFLAPPILAAVYALAARPPASNLNQIYRVVDPGLASLPLNSPSRVLYPEDWLEGGAYAKLPLGRVRYWLVGSPSGKKIVLIHGLSIPALVFQRLVPILVGAGYQVLLYDLYGRGYSDAPRNTTYDAQLYVMQLAMLLQHVGWARARLLGYSMGGAIAAAFVATFPELVEREVVLIASVGSRETSFAPYYRIRNMPFVEGWTMRAVMTDVMKIPPTGEQSPLDAIVRLQATSLRGFTHAVISSLHEGPPSRMRWAFGVPAWRGRRVLLVHTSPSHPATLPLLRSLIDSAAAADGKAETELVYVEGAGHDLPWTHAEEMGRVVLEFLERKP</sequence>
<dbReference type="Proteomes" id="UP001215598">
    <property type="component" value="Unassembled WGS sequence"/>
</dbReference>
<dbReference type="InterPro" id="IPR050228">
    <property type="entry name" value="Carboxylesterase_BioH"/>
</dbReference>